<keyword evidence="4" id="KW-1185">Reference proteome</keyword>
<dbReference type="PROSITE" id="PS51257">
    <property type="entry name" value="PROKAR_LIPOPROTEIN"/>
    <property type="match status" value="1"/>
</dbReference>
<reference evidence="3 4" key="1">
    <citation type="submission" date="2022-06" db="EMBL/GenBank/DDBJ databases">
        <title>Halogeometricum sp. a new haloarchaeum isolate from saline soil.</title>
        <authorList>
            <person name="Strakova D."/>
            <person name="Galisteo C."/>
            <person name="Sanchez-Porro C."/>
            <person name="Ventosa A."/>
        </authorList>
    </citation>
    <scope>NUCLEOTIDE SEQUENCE [LARGE SCALE GENOMIC DNA]</scope>
    <source>
        <strain evidence="3 4">S1BR25-6</strain>
    </source>
</reference>
<evidence type="ECO:0000259" key="2">
    <source>
        <dbReference type="Pfam" id="PF25934"/>
    </source>
</evidence>
<dbReference type="Proteomes" id="UP001257060">
    <property type="component" value="Unassembled WGS sequence"/>
</dbReference>
<protein>
    <recommendedName>
        <fullName evidence="2">DUF7979 domain-containing protein</fullName>
    </recommendedName>
</protein>
<organism evidence="3 4">
    <name type="scientific">Halogeometricum salsisoli</name>
    <dbReference type="NCBI Taxonomy" id="2950536"/>
    <lineage>
        <taxon>Archaea</taxon>
        <taxon>Methanobacteriati</taxon>
        <taxon>Methanobacteriota</taxon>
        <taxon>Stenosarchaea group</taxon>
        <taxon>Halobacteria</taxon>
        <taxon>Halobacteriales</taxon>
        <taxon>Haloferacaceae</taxon>
        <taxon>Halogeometricum</taxon>
    </lineage>
</organism>
<gene>
    <name evidence="3" type="ORF">NDI76_14770</name>
</gene>
<name>A0ABU2GGS3_9EURY</name>
<comment type="caution">
    <text evidence="3">The sequence shown here is derived from an EMBL/GenBank/DDBJ whole genome shotgun (WGS) entry which is preliminary data.</text>
</comment>
<evidence type="ECO:0000313" key="4">
    <source>
        <dbReference type="Proteomes" id="UP001257060"/>
    </source>
</evidence>
<sequence>MDPRRVALSALLVLVVAAGCLGGPGTKPTPDPSATTTATPTQTPTPTASPTATVMPGTPTPTPSERPPSTANCPAYVSVDPVDEVPDDATVIPYENLSEERRSEFDAALSEGDVEIDDGGEAYSFWVDRPYVRYEGTVYRAVVAVC</sequence>
<dbReference type="Pfam" id="PF25934">
    <property type="entry name" value="DUF7979"/>
    <property type="match status" value="1"/>
</dbReference>
<feature type="compositionally biased region" description="Low complexity" evidence="1">
    <location>
        <begin position="26"/>
        <end position="57"/>
    </location>
</feature>
<accession>A0ABU2GGS3</accession>
<dbReference type="InterPro" id="IPR058285">
    <property type="entry name" value="DUF7979"/>
</dbReference>
<dbReference type="EMBL" id="JAMQOP010000002">
    <property type="protein sequence ID" value="MDS0300007.1"/>
    <property type="molecule type" value="Genomic_DNA"/>
</dbReference>
<evidence type="ECO:0000256" key="1">
    <source>
        <dbReference type="SAM" id="MobiDB-lite"/>
    </source>
</evidence>
<dbReference type="RefSeq" id="WP_310924854.1">
    <property type="nucleotide sequence ID" value="NZ_JAMQOP010000002.1"/>
</dbReference>
<proteinExistence type="predicted"/>
<feature type="region of interest" description="Disordered" evidence="1">
    <location>
        <begin position="21"/>
        <end position="72"/>
    </location>
</feature>
<feature type="domain" description="DUF7979" evidence="2">
    <location>
        <begin position="75"/>
        <end position="141"/>
    </location>
</feature>
<evidence type="ECO:0000313" key="3">
    <source>
        <dbReference type="EMBL" id="MDS0300007.1"/>
    </source>
</evidence>